<feature type="transmembrane region" description="Helical" evidence="2">
    <location>
        <begin position="12"/>
        <end position="34"/>
    </location>
</feature>
<feature type="coiled-coil region" evidence="1">
    <location>
        <begin position="147"/>
        <end position="181"/>
    </location>
</feature>
<dbReference type="OrthoDB" id="949987at2"/>
<keyword evidence="2" id="KW-0472">Membrane</keyword>
<sequence>MEAINRAERNTSLINFTAVYLIIIALPVVMAFFAGNRKNAGAMTSSSAKEYETLEKQMTELQAYTARMREHDDKLANMNNASPAQWQSWLDEAKRENKKFEDAIEKFRGMKFKDARSKMQTSVCTYLDGLHTERAIHLQYMERQRGISNQNLTVQQLQNEKQQLQAQNASLQNTINTQNALLAQKPAGGSGGGGGQDNQVLTDLKWQLRFEDADCKKSQADLLAAYKADATRKKLYSTAKTNFQQIAQMARTSFSIQRQATAKVREIDQTLSQL</sequence>
<dbReference type="AlphaFoldDB" id="A0A418MFA8"/>
<dbReference type="Proteomes" id="UP000283523">
    <property type="component" value="Unassembled WGS sequence"/>
</dbReference>
<proteinExistence type="predicted"/>
<keyword evidence="1" id="KW-0175">Coiled coil</keyword>
<feature type="coiled-coil region" evidence="1">
    <location>
        <begin position="54"/>
        <end position="110"/>
    </location>
</feature>
<dbReference type="EMBL" id="QXED01000002">
    <property type="protein sequence ID" value="RIV25445.1"/>
    <property type="molecule type" value="Genomic_DNA"/>
</dbReference>
<keyword evidence="2" id="KW-1133">Transmembrane helix</keyword>
<evidence type="ECO:0000313" key="4">
    <source>
        <dbReference type="Proteomes" id="UP000283523"/>
    </source>
</evidence>
<dbReference type="RefSeq" id="WP_119667327.1">
    <property type="nucleotide sequence ID" value="NZ_QXED01000002.1"/>
</dbReference>
<name>A0A418MFA8_9BACT</name>
<comment type="caution">
    <text evidence="3">The sequence shown here is derived from an EMBL/GenBank/DDBJ whole genome shotgun (WGS) entry which is preliminary data.</text>
</comment>
<evidence type="ECO:0000256" key="2">
    <source>
        <dbReference type="SAM" id="Phobius"/>
    </source>
</evidence>
<evidence type="ECO:0000313" key="3">
    <source>
        <dbReference type="EMBL" id="RIV25445.1"/>
    </source>
</evidence>
<organism evidence="3 4">
    <name type="scientific">Fibrisoma montanum</name>
    <dbReference type="NCBI Taxonomy" id="2305895"/>
    <lineage>
        <taxon>Bacteria</taxon>
        <taxon>Pseudomonadati</taxon>
        <taxon>Bacteroidota</taxon>
        <taxon>Cytophagia</taxon>
        <taxon>Cytophagales</taxon>
        <taxon>Spirosomataceae</taxon>
        <taxon>Fibrisoma</taxon>
    </lineage>
</organism>
<evidence type="ECO:0000256" key="1">
    <source>
        <dbReference type="SAM" id="Coils"/>
    </source>
</evidence>
<protein>
    <submittedName>
        <fullName evidence="3">Uncharacterized protein</fullName>
    </submittedName>
</protein>
<accession>A0A418MFA8</accession>
<keyword evidence="4" id="KW-1185">Reference proteome</keyword>
<gene>
    <name evidence="3" type="ORF">DYU11_09100</name>
</gene>
<reference evidence="3 4" key="1">
    <citation type="submission" date="2018-08" db="EMBL/GenBank/DDBJ databases">
        <title>Fibrisoma montanum sp. nov., isolated from Danxia mountain soil.</title>
        <authorList>
            <person name="Huang Y."/>
        </authorList>
    </citation>
    <scope>NUCLEOTIDE SEQUENCE [LARGE SCALE GENOMIC DNA]</scope>
    <source>
        <strain evidence="3 4">HYT19</strain>
    </source>
</reference>
<keyword evidence="2" id="KW-0812">Transmembrane</keyword>